<dbReference type="Pfam" id="PF00144">
    <property type="entry name" value="Beta-lactamase"/>
    <property type="match status" value="1"/>
</dbReference>
<comment type="similarity">
    <text evidence="1">Belongs to the beta-lactamase family.</text>
</comment>
<dbReference type="SUPFAM" id="SSF56601">
    <property type="entry name" value="beta-lactamase/transpeptidase-like"/>
    <property type="match status" value="1"/>
</dbReference>
<organism evidence="5 6">
    <name type="scientific">Aspergillus pseudoustus</name>
    <dbReference type="NCBI Taxonomy" id="1810923"/>
    <lineage>
        <taxon>Eukaryota</taxon>
        <taxon>Fungi</taxon>
        <taxon>Dikarya</taxon>
        <taxon>Ascomycota</taxon>
        <taxon>Pezizomycotina</taxon>
        <taxon>Eurotiomycetes</taxon>
        <taxon>Eurotiomycetidae</taxon>
        <taxon>Eurotiales</taxon>
        <taxon>Aspergillaceae</taxon>
        <taxon>Aspergillus</taxon>
        <taxon>Aspergillus subgen. Nidulantes</taxon>
    </lineage>
</organism>
<feature type="domain" description="Beta-lactamase-related" evidence="4">
    <location>
        <begin position="85"/>
        <end position="265"/>
    </location>
</feature>
<accession>A0ABR4K6A8</accession>
<comment type="caution">
    <text evidence="5">The sequence shown here is derived from an EMBL/GenBank/DDBJ whole genome shotgun (WGS) entry which is preliminary data.</text>
</comment>
<feature type="chain" id="PRO_5045045362" evidence="3">
    <location>
        <begin position="21"/>
        <end position="327"/>
    </location>
</feature>
<gene>
    <name evidence="5" type="ORF">BJY01DRAFT_212353</name>
</gene>
<protein>
    <submittedName>
        <fullName evidence="5">Beta-lactamase/transpeptidase-like protein</fullName>
    </submittedName>
</protein>
<dbReference type="InterPro" id="IPR012338">
    <property type="entry name" value="Beta-lactam/transpept-like"/>
</dbReference>
<feature type="region of interest" description="Disordered" evidence="2">
    <location>
        <begin position="301"/>
        <end position="327"/>
    </location>
</feature>
<proteinExistence type="inferred from homology"/>
<evidence type="ECO:0000256" key="1">
    <source>
        <dbReference type="ARBA" id="ARBA00038473"/>
    </source>
</evidence>
<evidence type="ECO:0000256" key="3">
    <source>
        <dbReference type="SAM" id="SignalP"/>
    </source>
</evidence>
<dbReference type="Proteomes" id="UP001610446">
    <property type="component" value="Unassembled WGS sequence"/>
</dbReference>
<reference evidence="5 6" key="1">
    <citation type="submission" date="2024-07" db="EMBL/GenBank/DDBJ databases">
        <title>Section-level genome sequencing and comparative genomics of Aspergillus sections Usti and Cavernicolus.</title>
        <authorList>
            <consortium name="Lawrence Berkeley National Laboratory"/>
            <person name="Nybo J.L."/>
            <person name="Vesth T.C."/>
            <person name="Theobald S."/>
            <person name="Frisvad J.C."/>
            <person name="Larsen T.O."/>
            <person name="Kjaerboelling I."/>
            <person name="Rothschild-Mancinelli K."/>
            <person name="Lyhne E.K."/>
            <person name="Kogle M.E."/>
            <person name="Barry K."/>
            <person name="Clum A."/>
            <person name="Na H."/>
            <person name="Ledsgaard L."/>
            <person name="Lin J."/>
            <person name="Lipzen A."/>
            <person name="Kuo A."/>
            <person name="Riley R."/>
            <person name="Mondo S."/>
            <person name="Labutti K."/>
            <person name="Haridas S."/>
            <person name="Pangalinan J."/>
            <person name="Salamov A.A."/>
            <person name="Simmons B.A."/>
            <person name="Magnuson J.K."/>
            <person name="Chen J."/>
            <person name="Drula E."/>
            <person name="Henrissat B."/>
            <person name="Wiebenga A."/>
            <person name="Lubbers R.J."/>
            <person name="Gomes A.C."/>
            <person name="Makela M.R."/>
            <person name="Stajich J."/>
            <person name="Grigoriev I.V."/>
            <person name="Mortensen U.H."/>
            <person name="De Vries R.P."/>
            <person name="Baker S.E."/>
            <person name="Andersen M.R."/>
        </authorList>
    </citation>
    <scope>NUCLEOTIDE SEQUENCE [LARGE SCALE GENOMIC DNA]</scope>
    <source>
        <strain evidence="5 6">CBS 123904</strain>
    </source>
</reference>
<feature type="signal peptide" evidence="3">
    <location>
        <begin position="1"/>
        <end position="20"/>
    </location>
</feature>
<dbReference type="Gene3D" id="3.40.710.10">
    <property type="entry name" value="DD-peptidase/beta-lactamase superfamily"/>
    <property type="match status" value="1"/>
</dbReference>
<keyword evidence="6" id="KW-1185">Reference proteome</keyword>
<dbReference type="InterPro" id="IPR001466">
    <property type="entry name" value="Beta-lactam-related"/>
</dbReference>
<evidence type="ECO:0000313" key="6">
    <source>
        <dbReference type="Proteomes" id="UP001610446"/>
    </source>
</evidence>
<evidence type="ECO:0000256" key="2">
    <source>
        <dbReference type="SAM" id="MobiDB-lite"/>
    </source>
</evidence>
<evidence type="ECO:0000313" key="5">
    <source>
        <dbReference type="EMBL" id="KAL2847845.1"/>
    </source>
</evidence>
<sequence length="327" mass="36185">MGFLSLLILIGAGVVASGTAICPPMGPVLPPPHIPRDYDWSNLTRTLDQFVQKSVKDGWNNTLNSFSVMATSAEETFFSYHHSAPLKNDSGVQRLDGDTVYAIASITKVFTVLAVWLEDRMSLDDPIGRYVHELNNSEWEDVTLRLLTSQIAAIPRNGYTFDNALQASDLVELGFPELQLSDIPPCSLAPGQRMCTRHDFFASFREFGFTGAVGDRAAYSDLAYILLGYALEDITSLTYEDVLKKSILGPLGLNDTTAFRPGPGRMIIPSEGAFWADVDWANYLMFVVDIQAPVRALTDQEPESAQLERYPTATEQQSMHRAPHLES</sequence>
<evidence type="ECO:0000259" key="4">
    <source>
        <dbReference type="Pfam" id="PF00144"/>
    </source>
</evidence>
<dbReference type="InterPro" id="IPR051478">
    <property type="entry name" value="Beta-lactamase-like_AB/R"/>
</dbReference>
<dbReference type="EMBL" id="JBFXLU010000053">
    <property type="protein sequence ID" value="KAL2847845.1"/>
    <property type="molecule type" value="Genomic_DNA"/>
</dbReference>
<dbReference type="PANTHER" id="PTHR22935:SF95">
    <property type="entry name" value="BETA-LACTAMASE-LIKE 1-RELATED"/>
    <property type="match status" value="1"/>
</dbReference>
<keyword evidence="3" id="KW-0732">Signal</keyword>
<name>A0ABR4K6A8_9EURO</name>
<dbReference type="PANTHER" id="PTHR22935">
    <property type="entry name" value="PENICILLIN-BINDING PROTEIN"/>
    <property type="match status" value="1"/>
</dbReference>